<accession>A0ABQ4S7V9</accession>
<dbReference type="Proteomes" id="UP001055153">
    <property type="component" value="Unassembled WGS sequence"/>
</dbReference>
<evidence type="ECO:0000256" key="1">
    <source>
        <dbReference type="ARBA" id="ARBA00005701"/>
    </source>
</evidence>
<proteinExistence type="inferred from homology"/>
<dbReference type="EMBL" id="BPQQ01000004">
    <property type="protein sequence ID" value="GJD98530.1"/>
    <property type="molecule type" value="Genomic_DNA"/>
</dbReference>
<reference evidence="3" key="1">
    <citation type="journal article" date="2021" name="Front. Microbiol.">
        <title>Comprehensive Comparative Genomics and Phenotyping of Methylobacterium Species.</title>
        <authorList>
            <person name="Alessa O."/>
            <person name="Ogura Y."/>
            <person name="Fujitani Y."/>
            <person name="Takami H."/>
            <person name="Hayashi T."/>
            <person name="Sahin N."/>
            <person name="Tani A."/>
        </authorList>
    </citation>
    <scope>NUCLEOTIDE SEQUENCE</scope>
    <source>
        <strain evidence="3">DSM 17168</strain>
    </source>
</reference>
<evidence type="ECO:0008006" key="5">
    <source>
        <dbReference type="Google" id="ProtNLM"/>
    </source>
</evidence>
<comment type="caution">
    <text evidence="3">The sequence shown here is derived from an EMBL/GenBank/DDBJ whole genome shotgun (WGS) entry which is preliminary data.</text>
</comment>
<protein>
    <recommendedName>
        <fullName evidence="5">DUF1674 domain-containing protein</fullName>
    </recommendedName>
</protein>
<keyword evidence="4" id="KW-1185">Reference proteome</keyword>
<sequence>MRTMDETNPPGAAQKAVSPKALNPAAARALAEAQARREAIDARAAEIRREREIDGRGGLEPVRYADWEVKGLATDF</sequence>
<name>A0ABQ4S7V9_9HYPH</name>
<comment type="similarity">
    <text evidence="1">Belongs to the SDHAF4 family.</text>
</comment>
<organism evidence="3 4">
    <name type="scientific">Methylobacterium isbiliense</name>
    <dbReference type="NCBI Taxonomy" id="315478"/>
    <lineage>
        <taxon>Bacteria</taxon>
        <taxon>Pseudomonadati</taxon>
        <taxon>Pseudomonadota</taxon>
        <taxon>Alphaproteobacteria</taxon>
        <taxon>Hyphomicrobiales</taxon>
        <taxon>Methylobacteriaceae</taxon>
        <taxon>Methylobacterium</taxon>
    </lineage>
</organism>
<evidence type="ECO:0000256" key="2">
    <source>
        <dbReference type="SAM" id="MobiDB-lite"/>
    </source>
</evidence>
<evidence type="ECO:0000313" key="3">
    <source>
        <dbReference type="EMBL" id="GJD98530.1"/>
    </source>
</evidence>
<reference evidence="3" key="2">
    <citation type="submission" date="2021-08" db="EMBL/GenBank/DDBJ databases">
        <authorList>
            <person name="Tani A."/>
            <person name="Ola A."/>
            <person name="Ogura Y."/>
            <person name="Katsura K."/>
            <person name="Hayashi T."/>
        </authorList>
    </citation>
    <scope>NUCLEOTIDE SEQUENCE</scope>
    <source>
        <strain evidence="3">DSM 17168</strain>
    </source>
</reference>
<dbReference type="InterPro" id="IPR012875">
    <property type="entry name" value="SDHF4"/>
</dbReference>
<dbReference type="Pfam" id="PF07896">
    <property type="entry name" value="DUF1674"/>
    <property type="match status" value="1"/>
</dbReference>
<evidence type="ECO:0000313" key="4">
    <source>
        <dbReference type="Proteomes" id="UP001055153"/>
    </source>
</evidence>
<feature type="region of interest" description="Disordered" evidence="2">
    <location>
        <begin position="1"/>
        <end position="22"/>
    </location>
</feature>
<gene>
    <name evidence="3" type="ORF">GMJLKIPL_0441</name>
</gene>